<dbReference type="AlphaFoldDB" id="A0A2Y9AWG2"/>
<evidence type="ECO:0000313" key="3">
    <source>
        <dbReference type="Proteomes" id="UP000245839"/>
    </source>
</evidence>
<protein>
    <submittedName>
        <fullName evidence="2">Uncharacterized conserved protein, DUF1800 family</fullName>
    </submittedName>
    <submittedName>
        <fullName evidence="1">Uncharacterized protein (DUF1800 family)</fullName>
    </submittedName>
</protein>
<dbReference type="Proteomes" id="UP000245839">
    <property type="component" value="Unassembled WGS sequence"/>
</dbReference>
<dbReference type="EMBL" id="UETC01000007">
    <property type="protein sequence ID" value="SSA48356.1"/>
    <property type="molecule type" value="Genomic_DNA"/>
</dbReference>
<keyword evidence="3" id="KW-1185">Reference proteome</keyword>
<dbReference type="RefSeq" id="WP_109565160.1">
    <property type="nucleotide sequence ID" value="NZ_QGDJ01000007.1"/>
</dbReference>
<dbReference type="EMBL" id="QGDJ01000007">
    <property type="protein sequence ID" value="PWJ17019.1"/>
    <property type="molecule type" value="Genomic_DNA"/>
</dbReference>
<evidence type="ECO:0000313" key="2">
    <source>
        <dbReference type="EMBL" id="SSA48356.1"/>
    </source>
</evidence>
<dbReference type="InterPro" id="IPR014917">
    <property type="entry name" value="DUF1800"/>
</dbReference>
<dbReference type="OrthoDB" id="9772295at2"/>
<reference evidence="2 4" key="1">
    <citation type="submission" date="2016-10" db="EMBL/GenBank/DDBJ databases">
        <authorList>
            <person name="Cai Z."/>
        </authorList>
    </citation>
    <scope>NUCLEOTIDE SEQUENCE [LARGE SCALE GENOMIC DNA]</scope>
    <source>
        <strain evidence="2 4">DSM 25227</strain>
    </source>
</reference>
<proteinExistence type="predicted"/>
<sequence>MSLPPTLAAIRFGTGLSPVHAPPAGPVDMMAALLGPDEAADAIPIEGWETQVARAVAWGALRRARRESDAARAAYRAHVAAMRDAHSGALARSLARAAVTRDGFRERLFWFWSDHFTVADGRGYRRHTISGYREDAIRPFVAGSFAALLDSAVTHPAMLDYLDQRWSMGPNSRRGKRGGGLNENLAREVLELHTLGAGGPYTQYDVTQLAELLTGLSFDREGAPRFRPALVEPGAETVLGRSYGGARPDPEAIRAVLADLAVHPATARHVSGKLARHFVAEHPDADLVAAMAARWIETGGDLPSVYAVMLDHPASAAPELRKVRRPLDYIAAAARALNLGDFLLGLSRGQVRGGIMVPMELMGQPWQEAPGPDGWPEAAEAWITPQGLAARIDWAMTVPRDLPELPDPRDFVEVALGPLASERTRFAARAAESRADGIGLILSAPEFQRR</sequence>
<accession>A0A2Y9AWG2</accession>
<organism evidence="2 4">
    <name type="scientific">Jannaschia seohaensis</name>
    <dbReference type="NCBI Taxonomy" id="475081"/>
    <lineage>
        <taxon>Bacteria</taxon>
        <taxon>Pseudomonadati</taxon>
        <taxon>Pseudomonadota</taxon>
        <taxon>Alphaproteobacteria</taxon>
        <taxon>Rhodobacterales</taxon>
        <taxon>Roseobacteraceae</taxon>
        <taxon>Jannaschia</taxon>
    </lineage>
</organism>
<gene>
    <name evidence="1" type="ORF">BCF38_107132</name>
    <name evidence="2" type="ORF">SAMN05421539_107132</name>
</gene>
<evidence type="ECO:0000313" key="1">
    <source>
        <dbReference type="EMBL" id="PWJ17019.1"/>
    </source>
</evidence>
<dbReference type="Proteomes" id="UP000251571">
    <property type="component" value="Unassembled WGS sequence"/>
</dbReference>
<evidence type="ECO:0000313" key="4">
    <source>
        <dbReference type="Proteomes" id="UP000251571"/>
    </source>
</evidence>
<reference evidence="1 3" key="2">
    <citation type="submission" date="2018-03" db="EMBL/GenBank/DDBJ databases">
        <title>Genomic Encyclopedia of Archaeal and Bacterial Type Strains, Phase II (KMG-II): from individual species to whole genera.</title>
        <authorList>
            <person name="Goeker M."/>
        </authorList>
    </citation>
    <scope>NUCLEOTIDE SEQUENCE [LARGE SCALE GENOMIC DNA]</scope>
    <source>
        <strain evidence="1 3">DSM 25227</strain>
    </source>
</reference>
<name>A0A2Y9AWG2_9RHOB</name>
<dbReference type="Pfam" id="PF08811">
    <property type="entry name" value="DUF1800"/>
    <property type="match status" value="1"/>
</dbReference>